<accession>A0ABR7HNS5</accession>
<evidence type="ECO:0000313" key="2">
    <source>
        <dbReference type="Proteomes" id="UP000636755"/>
    </source>
</evidence>
<dbReference type="RefSeq" id="WP_186936355.1">
    <property type="nucleotide sequence ID" value="NZ_JACOPS010000007.1"/>
</dbReference>
<comment type="caution">
    <text evidence="1">The sequence shown here is derived from an EMBL/GenBank/DDBJ whole genome shotgun (WGS) entry which is preliminary data.</text>
</comment>
<dbReference type="NCBIfam" id="NF046065">
    <property type="entry name" value="MtxRegRemB"/>
    <property type="match status" value="1"/>
</dbReference>
<protein>
    <submittedName>
        <fullName evidence="1">DUF370 domain-containing protein</fullName>
    </submittedName>
</protein>
<proteinExistence type="predicted"/>
<dbReference type="Proteomes" id="UP000636755">
    <property type="component" value="Unassembled WGS sequence"/>
</dbReference>
<dbReference type="Pfam" id="PF04025">
    <property type="entry name" value="RemA-like"/>
    <property type="match status" value="1"/>
</dbReference>
<dbReference type="InterPro" id="IPR007169">
    <property type="entry name" value="RemA-like"/>
</dbReference>
<dbReference type="EMBL" id="JACOPS010000007">
    <property type="protein sequence ID" value="MBC5729142.1"/>
    <property type="molecule type" value="Genomic_DNA"/>
</dbReference>
<sequence length="93" mass="10716">MYLHLGQDTVITTKSIIGIFDMDRCTVSKKTRDYLTEAEKRGNVVNVSYELPKSFIVCKENGKIMVYISQLSSKTLYKRNKEGTYKILQSEIN</sequence>
<evidence type="ECO:0000313" key="1">
    <source>
        <dbReference type="EMBL" id="MBC5729142.1"/>
    </source>
</evidence>
<organism evidence="1 2">
    <name type="scientific">Ruminococcus intestinalis</name>
    <dbReference type="NCBI Taxonomy" id="2763066"/>
    <lineage>
        <taxon>Bacteria</taxon>
        <taxon>Bacillati</taxon>
        <taxon>Bacillota</taxon>
        <taxon>Clostridia</taxon>
        <taxon>Eubacteriales</taxon>
        <taxon>Oscillospiraceae</taxon>
        <taxon>Ruminococcus</taxon>
    </lineage>
</organism>
<name>A0ABR7HNS5_9FIRM</name>
<reference evidence="1 2" key="1">
    <citation type="submission" date="2020-08" db="EMBL/GenBank/DDBJ databases">
        <title>Genome public.</title>
        <authorList>
            <person name="Liu C."/>
            <person name="Sun Q."/>
        </authorList>
    </citation>
    <scope>NUCLEOTIDE SEQUENCE [LARGE SCALE GENOMIC DNA]</scope>
    <source>
        <strain evidence="1 2">NSJ-71</strain>
    </source>
</reference>
<keyword evidence="2" id="KW-1185">Reference proteome</keyword>
<gene>
    <name evidence="1" type="ORF">H8R91_11540</name>
</gene>